<comment type="similarity">
    <text evidence="1">Belongs to the ATP-dependent AMP-binding enzyme family.</text>
</comment>
<dbReference type="GO" id="GO:0030182">
    <property type="term" value="P:neuron differentiation"/>
    <property type="evidence" value="ECO:0007669"/>
    <property type="project" value="TreeGrafter"/>
</dbReference>
<reference evidence="5 6" key="1">
    <citation type="journal article" date="2018" name="Gigascience">
        <title>Genomes of trombidid mites reveal novel predicted allergens and laterally-transferred genes associated with secondary metabolism.</title>
        <authorList>
            <person name="Dong X."/>
            <person name="Chaisiri K."/>
            <person name="Xia D."/>
            <person name="Armstrong S.D."/>
            <person name="Fang Y."/>
            <person name="Donnelly M.J."/>
            <person name="Kadowaki T."/>
            <person name="McGarry J.W."/>
            <person name="Darby A.C."/>
            <person name="Makepeace B.L."/>
        </authorList>
    </citation>
    <scope>NUCLEOTIDE SEQUENCE [LARGE SCALE GENOMIC DNA]</scope>
    <source>
        <strain evidence="5">UoL-UT</strain>
    </source>
</reference>
<evidence type="ECO:0000313" key="5">
    <source>
        <dbReference type="EMBL" id="RWS25669.1"/>
    </source>
</evidence>
<evidence type="ECO:0000256" key="2">
    <source>
        <dbReference type="ARBA" id="ARBA00022598"/>
    </source>
</evidence>
<dbReference type="AlphaFoldDB" id="A0A443SDS4"/>
<organism evidence="5 6">
    <name type="scientific">Leptotrombidium deliense</name>
    <dbReference type="NCBI Taxonomy" id="299467"/>
    <lineage>
        <taxon>Eukaryota</taxon>
        <taxon>Metazoa</taxon>
        <taxon>Ecdysozoa</taxon>
        <taxon>Arthropoda</taxon>
        <taxon>Chelicerata</taxon>
        <taxon>Arachnida</taxon>
        <taxon>Acari</taxon>
        <taxon>Acariformes</taxon>
        <taxon>Trombidiformes</taxon>
        <taxon>Prostigmata</taxon>
        <taxon>Anystina</taxon>
        <taxon>Parasitengona</taxon>
        <taxon>Trombiculoidea</taxon>
        <taxon>Trombiculidae</taxon>
        <taxon>Leptotrombidium</taxon>
    </lineage>
</organism>
<evidence type="ECO:0000256" key="3">
    <source>
        <dbReference type="ARBA" id="ARBA00022741"/>
    </source>
</evidence>
<keyword evidence="6" id="KW-1185">Reference proteome</keyword>
<protein>
    <submittedName>
        <fullName evidence="5">Long-chain-fatty-acid--CoA ligase 3-like protein</fullName>
    </submittedName>
</protein>
<accession>A0A443SDS4</accession>
<proteinExistence type="inferred from homology"/>
<evidence type="ECO:0000313" key="6">
    <source>
        <dbReference type="Proteomes" id="UP000288716"/>
    </source>
</evidence>
<dbReference type="GO" id="GO:0005524">
    <property type="term" value="F:ATP binding"/>
    <property type="evidence" value="ECO:0007669"/>
    <property type="project" value="UniProtKB-KW"/>
</dbReference>
<keyword evidence="2 5" id="KW-0436">Ligase</keyword>
<keyword evidence="4" id="KW-0067">ATP-binding</keyword>
<dbReference type="SUPFAM" id="SSF56801">
    <property type="entry name" value="Acetyl-CoA synthetase-like"/>
    <property type="match status" value="1"/>
</dbReference>
<dbReference type="GO" id="GO:0005783">
    <property type="term" value="C:endoplasmic reticulum"/>
    <property type="evidence" value="ECO:0007669"/>
    <property type="project" value="TreeGrafter"/>
</dbReference>
<dbReference type="GO" id="GO:0005886">
    <property type="term" value="C:plasma membrane"/>
    <property type="evidence" value="ECO:0007669"/>
    <property type="project" value="TreeGrafter"/>
</dbReference>
<dbReference type="EMBL" id="NCKV01003484">
    <property type="protein sequence ID" value="RWS25669.1"/>
    <property type="molecule type" value="Genomic_DNA"/>
</dbReference>
<dbReference type="PANTHER" id="PTHR43272:SF83">
    <property type="entry name" value="ACYL-COA SYNTHETASE LONG-CHAIN, ISOFORM J"/>
    <property type="match status" value="1"/>
</dbReference>
<dbReference type="GO" id="GO:0035336">
    <property type="term" value="P:long-chain fatty-acyl-CoA metabolic process"/>
    <property type="evidence" value="ECO:0007669"/>
    <property type="project" value="TreeGrafter"/>
</dbReference>
<keyword evidence="3" id="KW-0547">Nucleotide-binding</keyword>
<dbReference type="GO" id="GO:0090433">
    <property type="term" value="F:palmitoyl-CoA ligase activity"/>
    <property type="evidence" value="ECO:0007669"/>
    <property type="project" value="TreeGrafter"/>
</dbReference>
<dbReference type="VEuPathDB" id="VectorBase:LDEU006369"/>
<dbReference type="OrthoDB" id="1700726at2759"/>
<gene>
    <name evidence="5" type="ORF">B4U80_00185</name>
</gene>
<dbReference type="Proteomes" id="UP000288716">
    <property type="component" value="Unassembled WGS sequence"/>
</dbReference>
<comment type="caution">
    <text evidence="5">The sequence shown here is derived from an EMBL/GenBank/DDBJ whole genome shotgun (WGS) entry which is preliminary data.</text>
</comment>
<dbReference type="STRING" id="299467.A0A443SDS4"/>
<name>A0A443SDS4_9ACAR</name>
<evidence type="ECO:0000256" key="1">
    <source>
        <dbReference type="ARBA" id="ARBA00006432"/>
    </source>
</evidence>
<dbReference type="GO" id="GO:0005811">
    <property type="term" value="C:lipid droplet"/>
    <property type="evidence" value="ECO:0007669"/>
    <property type="project" value="TreeGrafter"/>
</dbReference>
<sequence length="155" mass="17650">MCAQRIRELYIIESELKTNEFVENVCVVGDSSQTYLVALIVPSLVKLESLAITNNNYISNNNSHKLLTNEKVISSVLNSIKQQMLKSGFSKTEIPQKIKLCVEEWTPDNGLLTAAMKIRRKQIQDFYANDIKNLYIRDDNHNKGNSAKKRTCISL</sequence>
<dbReference type="PANTHER" id="PTHR43272">
    <property type="entry name" value="LONG-CHAIN-FATTY-ACID--COA LIGASE"/>
    <property type="match status" value="1"/>
</dbReference>
<evidence type="ECO:0000256" key="4">
    <source>
        <dbReference type="ARBA" id="ARBA00022840"/>
    </source>
</evidence>